<keyword evidence="2" id="KW-1185">Reference proteome</keyword>
<proteinExistence type="predicted"/>
<comment type="caution">
    <text evidence="1">The sequence shown here is derived from an EMBL/GenBank/DDBJ whole genome shotgun (WGS) entry which is preliminary data.</text>
</comment>
<protein>
    <submittedName>
        <fullName evidence="1">Uncharacterized protein</fullName>
    </submittedName>
</protein>
<organism evidence="1 2">
    <name type="scientific">Roseofilum halophilum BLCC-M91</name>
    <dbReference type="NCBI Taxonomy" id="3022259"/>
    <lineage>
        <taxon>Bacteria</taxon>
        <taxon>Bacillati</taxon>
        <taxon>Cyanobacteriota</taxon>
        <taxon>Cyanophyceae</taxon>
        <taxon>Desertifilales</taxon>
        <taxon>Desertifilaceae</taxon>
        <taxon>Roseofilum</taxon>
        <taxon>Roseofilum halophilum</taxon>
    </lineage>
</organism>
<gene>
    <name evidence="1" type="ORF">PJF56_08340</name>
</gene>
<name>A0ABT7BKP9_9CYAN</name>
<dbReference type="EMBL" id="JAQPOK010000068">
    <property type="protein sequence ID" value="MDJ1178868.1"/>
    <property type="molecule type" value="Genomic_DNA"/>
</dbReference>
<dbReference type="Proteomes" id="UP001231370">
    <property type="component" value="Unassembled WGS sequence"/>
</dbReference>
<accession>A0ABT7BKP9</accession>
<reference evidence="1 2" key="1">
    <citation type="submission" date="2023-01" db="EMBL/GenBank/DDBJ databases">
        <title>Novel diversity within Roseofilum (Cyanobacteria; Desertifilaceae) from marine benthic mats with descriptions of four novel species.</title>
        <authorList>
            <person name="Wang Y."/>
            <person name="Berthold D.E."/>
            <person name="Hu J."/>
            <person name="Lefler F.W."/>
            <person name="Laughinghouse H.D. IV."/>
        </authorList>
    </citation>
    <scope>NUCLEOTIDE SEQUENCE [LARGE SCALE GENOMIC DNA]</scope>
    <source>
        <strain evidence="1 2">BLCC-M91</strain>
    </source>
</reference>
<evidence type="ECO:0000313" key="2">
    <source>
        <dbReference type="Proteomes" id="UP001231370"/>
    </source>
</evidence>
<dbReference type="RefSeq" id="WP_283762180.1">
    <property type="nucleotide sequence ID" value="NZ_JAQPOK010000068.1"/>
</dbReference>
<sequence>MVFWELTLGQLWVTYEGSEVRVASTQSCGENFEVLIQEMVRDFTGYANRVIQRQRDRFEPYPIPSVITVGPPDFDPLPLPFGEEVPENSRQVFLTSLERIYQGLTIVDREVYYWLFFSETEQGWELVLLLSAMTDGERLYRLPENRETAISEAIRIWLRDYNAKSCSRGMGEWGNGEIGG</sequence>
<evidence type="ECO:0000313" key="1">
    <source>
        <dbReference type="EMBL" id="MDJ1178868.1"/>
    </source>
</evidence>